<evidence type="ECO:0000256" key="10">
    <source>
        <dbReference type="ARBA" id="ARBA00022840"/>
    </source>
</evidence>
<keyword evidence="10 13" id="KW-0067">ATP-binding</keyword>
<keyword evidence="8 13" id="KW-0548">Nucleotidyltransferase</keyword>
<dbReference type="InterPro" id="IPR050156">
    <property type="entry name" value="TC-AMP_synthase_SUA5"/>
</dbReference>
<reference evidence="16 17" key="1">
    <citation type="journal article" date="2019" name="PLoS Negl. Trop. Dis.">
        <title>Revisiting the worldwide diversity of Leptospira species in the environment.</title>
        <authorList>
            <person name="Vincent A.T."/>
            <person name="Schiettekatte O."/>
            <person name="Bourhy P."/>
            <person name="Veyrier F.J."/>
            <person name="Picardeau M."/>
        </authorList>
    </citation>
    <scope>NUCLEOTIDE SEQUENCE [LARGE SCALE GENOMIC DNA]</scope>
    <source>
        <strain evidence="16 17">201702444</strain>
    </source>
</reference>
<dbReference type="PANTHER" id="PTHR17490">
    <property type="entry name" value="SUA5"/>
    <property type="match status" value="1"/>
</dbReference>
<sequence>MPENKVNTLITDSPQEAAKILLRGGLVVFPTETVYGIGASAFDHKACRRIYEVKNRPSDNPLILHVENLSSLRICGEVNKQGELVFQKFSPGPITGIFPKRNRDLFTADLNTVAVRIPSNPTAREFLESCGVPVAAPSANLSGKPSLTKMEYVLDEFKGKVDCILTGVEPKIGIESTVIDFTSDVPVLLRPGFVDRNQLLEILPDLKGLESFGGFGENTESNVSKSKQVTDSTSTNVAPISPGLKYRHYAPQCKVVLKDSLNGIPKEYAQIGFKIESESAYSILVSNNEEYMKSIYSFFVECDRRNISEAWCQIPKDENGKEALLNRIIKAASK</sequence>
<dbReference type="GO" id="GO:0008033">
    <property type="term" value="P:tRNA processing"/>
    <property type="evidence" value="ECO:0007669"/>
    <property type="project" value="UniProtKB-KW"/>
</dbReference>
<evidence type="ECO:0000313" key="17">
    <source>
        <dbReference type="Proteomes" id="UP000298429"/>
    </source>
</evidence>
<evidence type="ECO:0000256" key="6">
    <source>
        <dbReference type="ARBA" id="ARBA00022679"/>
    </source>
</evidence>
<dbReference type="GO" id="GO:0000049">
    <property type="term" value="F:tRNA binding"/>
    <property type="evidence" value="ECO:0007669"/>
    <property type="project" value="TreeGrafter"/>
</dbReference>
<dbReference type="EMBL" id="RQGN01000007">
    <property type="protein sequence ID" value="TGM09896.1"/>
    <property type="molecule type" value="Genomic_DNA"/>
</dbReference>
<feature type="binding site" evidence="14">
    <location>
        <position position="146"/>
    </location>
    <ligand>
        <name>ATP</name>
        <dbReference type="ChEBI" id="CHEBI:30616"/>
    </ligand>
</feature>
<protein>
    <recommendedName>
        <fullName evidence="4 13">Threonylcarbamoyl-AMP synthase</fullName>
        <shortName evidence="13">TC-AMP synthase</shortName>
        <ecNumber evidence="3 13">2.7.7.87</ecNumber>
    </recommendedName>
    <alternativeName>
        <fullName evidence="11 13">L-threonylcarbamoyladenylate synthase</fullName>
    </alternativeName>
</protein>
<keyword evidence="9 13" id="KW-0547">Nucleotide-binding</keyword>
<dbReference type="EC" id="2.7.7.87" evidence="3 13"/>
<dbReference type="PROSITE" id="PS51163">
    <property type="entry name" value="YRDC"/>
    <property type="match status" value="1"/>
</dbReference>
<feature type="binding site" evidence="14">
    <location>
        <position position="60"/>
    </location>
    <ligand>
        <name>ATP</name>
        <dbReference type="ChEBI" id="CHEBI:30616"/>
    </ligand>
</feature>
<comment type="function">
    <text evidence="13">Required for the formation of a threonylcarbamoyl group on adenosine at position 37 (t(6)A37) in tRNAs that read codons beginning with adenine.</text>
</comment>
<evidence type="ECO:0000256" key="4">
    <source>
        <dbReference type="ARBA" id="ARBA00015492"/>
    </source>
</evidence>
<evidence type="ECO:0000256" key="7">
    <source>
        <dbReference type="ARBA" id="ARBA00022694"/>
    </source>
</evidence>
<dbReference type="Proteomes" id="UP000298429">
    <property type="component" value="Unassembled WGS sequence"/>
</dbReference>
<dbReference type="GO" id="GO:0006450">
    <property type="term" value="P:regulation of translational fidelity"/>
    <property type="evidence" value="ECO:0007669"/>
    <property type="project" value="TreeGrafter"/>
</dbReference>
<feature type="binding site" evidence="14">
    <location>
        <position position="116"/>
    </location>
    <ligand>
        <name>L-threonine</name>
        <dbReference type="ChEBI" id="CHEBI:57926"/>
    </ligand>
</feature>
<dbReference type="InterPro" id="IPR038385">
    <property type="entry name" value="Sua5/YwlC_C"/>
</dbReference>
<accession>A0A5F2BV15</accession>
<comment type="caution">
    <text evidence="16">The sequence shown here is derived from an EMBL/GenBank/DDBJ whole genome shotgun (WGS) entry which is preliminary data.</text>
</comment>
<evidence type="ECO:0000256" key="9">
    <source>
        <dbReference type="ARBA" id="ARBA00022741"/>
    </source>
</evidence>
<evidence type="ECO:0000256" key="5">
    <source>
        <dbReference type="ARBA" id="ARBA00022490"/>
    </source>
</evidence>
<feature type="binding site" evidence="14">
    <location>
        <position position="249"/>
    </location>
    <ligand>
        <name>ATP</name>
        <dbReference type="ChEBI" id="CHEBI:30616"/>
    </ligand>
</feature>
<dbReference type="OrthoDB" id="9814580at2"/>
<evidence type="ECO:0000256" key="3">
    <source>
        <dbReference type="ARBA" id="ARBA00012584"/>
    </source>
</evidence>
<keyword evidence="5 13" id="KW-0963">Cytoplasm</keyword>
<dbReference type="InterPro" id="IPR005145">
    <property type="entry name" value="Sua5_C"/>
</dbReference>
<evidence type="ECO:0000313" key="16">
    <source>
        <dbReference type="EMBL" id="TGM09896.1"/>
    </source>
</evidence>
<feature type="domain" description="YrdC-like" evidence="15">
    <location>
        <begin position="11"/>
        <end position="194"/>
    </location>
</feature>
<feature type="binding site" evidence="14">
    <location>
        <position position="190"/>
    </location>
    <ligand>
        <name>ATP</name>
        <dbReference type="ChEBI" id="CHEBI:30616"/>
    </ligand>
</feature>
<feature type="binding site" evidence="14">
    <location>
        <position position="136"/>
    </location>
    <ligand>
        <name>L-threonine</name>
        <dbReference type="ChEBI" id="CHEBI:57926"/>
    </ligand>
</feature>
<dbReference type="GO" id="GO:0003725">
    <property type="term" value="F:double-stranded RNA binding"/>
    <property type="evidence" value="ECO:0007669"/>
    <property type="project" value="UniProtKB-UniRule"/>
</dbReference>
<dbReference type="Pfam" id="PF01300">
    <property type="entry name" value="Sua5_yciO_yrdC"/>
    <property type="match status" value="1"/>
</dbReference>
<feature type="binding site" evidence="14">
    <location>
        <position position="176"/>
    </location>
    <ligand>
        <name>L-threonine</name>
        <dbReference type="ChEBI" id="CHEBI:57926"/>
    </ligand>
</feature>
<dbReference type="PANTHER" id="PTHR17490:SF16">
    <property type="entry name" value="THREONYLCARBAMOYL-AMP SYNTHASE"/>
    <property type="match status" value="1"/>
</dbReference>
<feature type="binding site" evidence="14">
    <location>
        <position position="56"/>
    </location>
    <ligand>
        <name>ATP</name>
        <dbReference type="ChEBI" id="CHEBI:30616"/>
    </ligand>
</feature>
<keyword evidence="7 13" id="KW-0819">tRNA processing</keyword>
<dbReference type="GO" id="GO:0005737">
    <property type="term" value="C:cytoplasm"/>
    <property type="evidence" value="ECO:0007669"/>
    <property type="project" value="UniProtKB-SubCell"/>
</dbReference>
<organism evidence="16 17">
    <name type="scientific">Leptospira barantonii</name>
    <dbReference type="NCBI Taxonomy" id="2023184"/>
    <lineage>
        <taxon>Bacteria</taxon>
        <taxon>Pseudomonadati</taxon>
        <taxon>Spirochaetota</taxon>
        <taxon>Spirochaetia</taxon>
        <taxon>Leptospirales</taxon>
        <taxon>Leptospiraceae</taxon>
        <taxon>Leptospira</taxon>
    </lineage>
</organism>
<evidence type="ECO:0000256" key="13">
    <source>
        <dbReference type="PIRNR" id="PIRNR004930"/>
    </source>
</evidence>
<dbReference type="InterPro" id="IPR017945">
    <property type="entry name" value="DHBP_synth_RibB-like_a/b_dom"/>
</dbReference>
<evidence type="ECO:0000256" key="1">
    <source>
        <dbReference type="ARBA" id="ARBA00004496"/>
    </source>
</evidence>
<evidence type="ECO:0000259" key="15">
    <source>
        <dbReference type="PROSITE" id="PS51163"/>
    </source>
</evidence>
<comment type="catalytic activity">
    <reaction evidence="12 13">
        <text>L-threonine + hydrogencarbonate + ATP = L-threonylcarbamoyladenylate + diphosphate + H2O</text>
        <dbReference type="Rhea" id="RHEA:36407"/>
        <dbReference type="ChEBI" id="CHEBI:15377"/>
        <dbReference type="ChEBI" id="CHEBI:17544"/>
        <dbReference type="ChEBI" id="CHEBI:30616"/>
        <dbReference type="ChEBI" id="CHEBI:33019"/>
        <dbReference type="ChEBI" id="CHEBI:57926"/>
        <dbReference type="ChEBI" id="CHEBI:73682"/>
        <dbReference type="EC" id="2.7.7.87"/>
    </reaction>
</comment>
<name>A0A5F2BV15_9LEPT</name>
<dbReference type="NCBIfam" id="TIGR00057">
    <property type="entry name" value="L-threonylcarbamoyladenylate synthase"/>
    <property type="match status" value="1"/>
</dbReference>
<dbReference type="PIRSF" id="PIRSF004930">
    <property type="entry name" value="Tln_factor_SUA5"/>
    <property type="match status" value="1"/>
</dbReference>
<feature type="binding site" evidence="14">
    <location>
        <position position="112"/>
    </location>
    <ligand>
        <name>ATP</name>
        <dbReference type="ChEBI" id="CHEBI:30616"/>
    </ligand>
</feature>
<evidence type="ECO:0000256" key="14">
    <source>
        <dbReference type="PIRSR" id="PIRSR004930-1"/>
    </source>
</evidence>
<proteinExistence type="inferred from homology"/>
<feature type="binding site" evidence="14">
    <location>
        <position position="65"/>
    </location>
    <ligand>
        <name>L-threonine</name>
        <dbReference type="ChEBI" id="CHEBI:57926"/>
    </ligand>
</feature>
<dbReference type="InterPro" id="IPR006070">
    <property type="entry name" value="Sua5-like_dom"/>
</dbReference>
<dbReference type="GO" id="GO:0061710">
    <property type="term" value="F:L-threonylcarbamoyladenylate synthase"/>
    <property type="evidence" value="ECO:0007669"/>
    <property type="project" value="UniProtKB-EC"/>
</dbReference>
<evidence type="ECO:0000256" key="11">
    <source>
        <dbReference type="ARBA" id="ARBA00029774"/>
    </source>
</evidence>
<comment type="subcellular location">
    <subcellularLocation>
        <location evidence="1 13">Cytoplasm</location>
    </subcellularLocation>
</comment>
<feature type="binding site" evidence="14">
    <location>
        <position position="33"/>
    </location>
    <ligand>
        <name>L-threonine</name>
        <dbReference type="ChEBI" id="CHEBI:57926"/>
    </ligand>
</feature>
<gene>
    <name evidence="16" type="ORF">EHQ76_01315</name>
</gene>
<feature type="binding site" evidence="14">
    <location>
        <position position="138"/>
    </location>
    <ligand>
        <name>ATP</name>
        <dbReference type="ChEBI" id="CHEBI:30616"/>
    </ligand>
</feature>
<dbReference type="Pfam" id="PF03481">
    <property type="entry name" value="Sua5_C"/>
    <property type="match status" value="1"/>
</dbReference>
<dbReference type="SUPFAM" id="SSF55821">
    <property type="entry name" value="YrdC/RibB"/>
    <property type="match status" value="1"/>
</dbReference>
<dbReference type="Gene3D" id="3.40.50.11030">
    <property type="entry name" value="Threonylcarbamoyl-AMP synthase, C-terminal domain"/>
    <property type="match status" value="1"/>
</dbReference>
<comment type="similarity">
    <text evidence="2 13">Belongs to the SUA5 family.</text>
</comment>
<evidence type="ECO:0000256" key="8">
    <source>
        <dbReference type="ARBA" id="ARBA00022695"/>
    </source>
</evidence>
<keyword evidence="6 13" id="KW-0808">Transferase</keyword>
<evidence type="ECO:0000256" key="12">
    <source>
        <dbReference type="ARBA" id="ARBA00048366"/>
    </source>
</evidence>
<dbReference type="InterPro" id="IPR010923">
    <property type="entry name" value="T(6)A37_SUA5"/>
</dbReference>
<dbReference type="Gene3D" id="3.90.870.10">
    <property type="entry name" value="DHBP synthase"/>
    <property type="match status" value="1"/>
</dbReference>
<dbReference type="GO" id="GO:0005524">
    <property type="term" value="F:ATP binding"/>
    <property type="evidence" value="ECO:0007669"/>
    <property type="project" value="UniProtKB-UniRule"/>
</dbReference>
<dbReference type="AlphaFoldDB" id="A0A5F2BV15"/>
<evidence type="ECO:0000256" key="2">
    <source>
        <dbReference type="ARBA" id="ARBA00007663"/>
    </source>
</evidence>